<keyword evidence="5 8" id="KW-0812">Transmembrane</keyword>
<organism evidence="11">
    <name type="scientific">Davidia involucrata</name>
    <name type="common">Dove tree</name>
    <dbReference type="NCBI Taxonomy" id="16924"/>
    <lineage>
        <taxon>Eukaryota</taxon>
        <taxon>Viridiplantae</taxon>
        <taxon>Streptophyta</taxon>
        <taxon>Embryophyta</taxon>
        <taxon>Tracheophyta</taxon>
        <taxon>Spermatophyta</taxon>
        <taxon>Magnoliopsida</taxon>
        <taxon>eudicotyledons</taxon>
        <taxon>Gunneridae</taxon>
        <taxon>Pentapetalae</taxon>
        <taxon>asterids</taxon>
        <taxon>Cornales</taxon>
        <taxon>Nyssaceae</taxon>
        <taxon>Davidia</taxon>
    </lineage>
</organism>
<name>A0A5B7CEY5_DAVIN</name>
<evidence type="ECO:0000259" key="10">
    <source>
        <dbReference type="Pfam" id="PF04535"/>
    </source>
</evidence>
<comment type="subunit">
    <text evidence="3 8">Homodimer and heterodimers.</text>
</comment>
<feature type="region of interest" description="Disordered" evidence="9">
    <location>
        <begin position="1"/>
        <end position="60"/>
    </location>
</feature>
<reference evidence="11" key="1">
    <citation type="submission" date="2019-08" db="EMBL/GenBank/DDBJ databases">
        <title>Reference gene set and small RNA set construction with multiple tissues from Davidia involucrata Baill.</title>
        <authorList>
            <person name="Yang H."/>
            <person name="Zhou C."/>
            <person name="Li G."/>
            <person name="Wang J."/>
            <person name="Gao P."/>
            <person name="Wang M."/>
            <person name="Wang R."/>
            <person name="Zhao Y."/>
        </authorList>
    </citation>
    <scope>NUCLEOTIDE SEQUENCE</scope>
    <source>
        <tissue evidence="11">Mixed with DoveR01_LX</tissue>
    </source>
</reference>
<evidence type="ECO:0000256" key="7">
    <source>
        <dbReference type="ARBA" id="ARBA00023136"/>
    </source>
</evidence>
<accession>A0A5B7CEY5</accession>
<dbReference type="PANTHER" id="PTHR33573">
    <property type="entry name" value="CASP-LIKE PROTEIN 4A4"/>
    <property type="match status" value="1"/>
</dbReference>
<keyword evidence="6 8" id="KW-1133">Transmembrane helix</keyword>
<feature type="domain" description="Casparian strip membrane protein" evidence="10">
    <location>
        <begin position="78"/>
        <end position="223"/>
    </location>
</feature>
<dbReference type="Pfam" id="PF04535">
    <property type="entry name" value="CASP_dom"/>
    <property type="match status" value="1"/>
</dbReference>
<keyword evidence="7 8" id="KW-0472">Membrane</keyword>
<evidence type="ECO:0000313" key="11">
    <source>
        <dbReference type="EMBL" id="MPA78706.1"/>
    </source>
</evidence>
<dbReference type="PANTHER" id="PTHR33573:SF57">
    <property type="entry name" value="CASP-LIKE PROTEIN 4B1"/>
    <property type="match status" value="1"/>
</dbReference>
<dbReference type="EMBL" id="GHES01048147">
    <property type="protein sequence ID" value="MPA78706.1"/>
    <property type="molecule type" value="Transcribed_RNA"/>
</dbReference>
<comment type="similarity">
    <text evidence="2 8">Belongs to the Casparian strip membrane proteins (CASP) family.</text>
</comment>
<proteinExistence type="inferred from homology"/>
<evidence type="ECO:0000256" key="4">
    <source>
        <dbReference type="ARBA" id="ARBA00022475"/>
    </source>
</evidence>
<feature type="transmembrane region" description="Helical" evidence="8">
    <location>
        <begin position="171"/>
        <end position="192"/>
    </location>
</feature>
<dbReference type="GO" id="GO:0005886">
    <property type="term" value="C:plasma membrane"/>
    <property type="evidence" value="ECO:0007669"/>
    <property type="project" value="UniProtKB-SubCell"/>
</dbReference>
<evidence type="ECO:0000256" key="9">
    <source>
        <dbReference type="SAM" id="MobiDB-lite"/>
    </source>
</evidence>
<evidence type="ECO:0000256" key="8">
    <source>
        <dbReference type="RuleBase" id="RU361233"/>
    </source>
</evidence>
<evidence type="ECO:0000256" key="3">
    <source>
        <dbReference type="ARBA" id="ARBA00011489"/>
    </source>
</evidence>
<protein>
    <recommendedName>
        <fullName evidence="8">CASP-like protein</fullName>
    </recommendedName>
</protein>
<feature type="transmembrane region" description="Helical" evidence="8">
    <location>
        <begin position="212"/>
        <end position="233"/>
    </location>
</feature>
<feature type="transmembrane region" description="Helical" evidence="8">
    <location>
        <begin position="131"/>
        <end position="150"/>
    </location>
</feature>
<gene>
    <name evidence="11" type="ORF">Din_048147</name>
</gene>
<feature type="transmembrane region" description="Helical" evidence="8">
    <location>
        <begin position="84"/>
        <end position="103"/>
    </location>
</feature>
<dbReference type="InterPro" id="IPR006702">
    <property type="entry name" value="CASP_dom"/>
</dbReference>
<evidence type="ECO:0000256" key="1">
    <source>
        <dbReference type="ARBA" id="ARBA00004651"/>
    </source>
</evidence>
<dbReference type="AlphaFoldDB" id="A0A5B7CEY5"/>
<evidence type="ECO:0000256" key="2">
    <source>
        <dbReference type="ARBA" id="ARBA00007651"/>
    </source>
</evidence>
<comment type="subcellular location">
    <subcellularLocation>
        <location evidence="1 8">Cell membrane</location>
        <topology evidence="1 8">Multi-pass membrane protein</topology>
    </subcellularLocation>
</comment>
<feature type="compositionally biased region" description="Polar residues" evidence="9">
    <location>
        <begin position="1"/>
        <end position="19"/>
    </location>
</feature>
<evidence type="ECO:0000256" key="5">
    <source>
        <dbReference type="ARBA" id="ARBA00022692"/>
    </source>
</evidence>
<sequence>MFVASIISQRKYMSNPNHPTSEKEAKLPPPPNAPQAGDVENQTPNAPQAGDVENQTPSAAGMGYGVRAIEKRWSREDLLKRVSLGLRGLGCLSSFLAFIIMVSNKHGTGAGVDQDGEVYVLVEDFNKYEEYSYVVAIGIISMVYTGVQAVRQFYELSNGKVQSLSKRSLQLINFCCDQILAYLLISATSSAIPSTDRLKKFGDSGFPESSAAAISMEFLAFLVLAVSALISGYELSNQSYI</sequence>
<evidence type="ECO:0000256" key="6">
    <source>
        <dbReference type="ARBA" id="ARBA00022989"/>
    </source>
</evidence>
<keyword evidence="4 8" id="KW-1003">Cell membrane</keyword>